<reference evidence="2 3" key="1">
    <citation type="submission" date="2024-05" db="EMBL/GenBank/DDBJ databases">
        <authorList>
            <person name="Wallberg A."/>
        </authorList>
    </citation>
    <scope>NUCLEOTIDE SEQUENCE [LARGE SCALE GENOMIC DNA]</scope>
</reference>
<feature type="domain" description="DDE-1" evidence="1">
    <location>
        <begin position="72"/>
        <end position="111"/>
    </location>
</feature>
<dbReference type="InterPro" id="IPR004875">
    <property type="entry name" value="DDE_SF_endonuclease_dom"/>
</dbReference>
<dbReference type="Pfam" id="PF03184">
    <property type="entry name" value="DDE_1"/>
    <property type="match status" value="1"/>
</dbReference>
<dbReference type="Proteomes" id="UP001497623">
    <property type="component" value="Unassembled WGS sequence"/>
</dbReference>
<keyword evidence="3" id="KW-1185">Reference proteome</keyword>
<dbReference type="PANTHER" id="PTHR19303:SF73">
    <property type="entry name" value="PROTEIN PDC2"/>
    <property type="match status" value="1"/>
</dbReference>
<dbReference type="GO" id="GO:0005634">
    <property type="term" value="C:nucleus"/>
    <property type="evidence" value="ECO:0007669"/>
    <property type="project" value="TreeGrafter"/>
</dbReference>
<evidence type="ECO:0000259" key="1">
    <source>
        <dbReference type="Pfam" id="PF03184"/>
    </source>
</evidence>
<evidence type="ECO:0000313" key="2">
    <source>
        <dbReference type="EMBL" id="CAL4084099.1"/>
    </source>
</evidence>
<accession>A0AAV2QG96</accession>
<sequence>MKSINLKGEKKSNDDVAAEAFKVNLTKVIAKYFKDPTKVYNVNETGFCTNKLPTRSYVSANNLSRGGFKQPKTRVSLLLVGNMAGEKLKPVVIGKAKNPRAFGNRAISSLPVRGCQDKYFGVSF</sequence>
<proteinExistence type="predicted"/>
<dbReference type="InterPro" id="IPR050863">
    <property type="entry name" value="CenT-Element_Derived"/>
</dbReference>
<comment type="caution">
    <text evidence="2">The sequence shown here is derived from an EMBL/GenBank/DDBJ whole genome shotgun (WGS) entry which is preliminary data.</text>
</comment>
<organism evidence="2 3">
    <name type="scientific">Meganyctiphanes norvegica</name>
    <name type="common">Northern krill</name>
    <name type="synonym">Thysanopoda norvegica</name>
    <dbReference type="NCBI Taxonomy" id="48144"/>
    <lineage>
        <taxon>Eukaryota</taxon>
        <taxon>Metazoa</taxon>
        <taxon>Ecdysozoa</taxon>
        <taxon>Arthropoda</taxon>
        <taxon>Crustacea</taxon>
        <taxon>Multicrustacea</taxon>
        <taxon>Malacostraca</taxon>
        <taxon>Eumalacostraca</taxon>
        <taxon>Eucarida</taxon>
        <taxon>Euphausiacea</taxon>
        <taxon>Euphausiidae</taxon>
        <taxon>Meganyctiphanes</taxon>
    </lineage>
</organism>
<gene>
    <name evidence="2" type="ORF">MNOR_LOCUS12317</name>
</gene>
<name>A0AAV2QG96_MEGNR</name>
<dbReference type="EMBL" id="CAXKWB010006731">
    <property type="protein sequence ID" value="CAL4084099.1"/>
    <property type="molecule type" value="Genomic_DNA"/>
</dbReference>
<dbReference type="AlphaFoldDB" id="A0AAV2QG96"/>
<evidence type="ECO:0000313" key="3">
    <source>
        <dbReference type="Proteomes" id="UP001497623"/>
    </source>
</evidence>
<dbReference type="GO" id="GO:0003677">
    <property type="term" value="F:DNA binding"/>
    <property type="evidence" value="ECO:0007669"/>
    <property type="project" value="TreeGrafter"/>
</dbReference>
<protein>
    <recommendedName>
        <fullName evidence="1">DDE-1 domain-containing protein</fullName>
    </recommendedName>
</protein>
<dbReference type="PANTHER" id="PTHR19303">
    <property type="entry name" value="TRANSPOSON"/>
    <property type="match status" value="1"/>
</dbReference>